<feature type="domain" description="Bromo" evidence="3">
    <location>
        <begin position="235"/>
        <end position="307"/>
    </location>
</feature>
<evidence type="ECO:0000256" key="1">
    <source>
        <dbReference type="ARBA" id="ARBA00023117"/>
    </source>
</evidence>
<feature type="compositionally biased region" description="Basic residues" evidence="2">
    <location>
        <begin position="1"/>
        <end position="10"/>
    </location>
</feature>
<reference evidence="5" key="1">
    <citation type="journal article" date="2023" name="Commun. Biol.">
        <title>Genome analysis of Parmales, the sister group of diatoms, reveals the evolutionary specialization of diatoms from phago-mixotrophs to photoautotrophs.</title>
        <authorList>
            <person name="Ban H."/>
            <person name="Sato S."/>
            <person name="Yoshikawa S."/>
            <person name="Yamada K."/>
            <person name="Nakamura Y."/>
            <person name="Ichinomiya M."/>
            <person name="Sato N."/>
            <person name="Blanc-Mathieu R."/>
            <person name="Endo H."/>
            <person name="Kuwata A."/>
            <person name="Ogata H."/>
        </authorList>
    </citation>
    <scope>NUCLEOTIDE SEQUENCE [LARGE SCALE GENOMIC DNA]</scope>
    <source>
        <strain evidence="5">NIES 3701</strain>
    </source>
</reference>
<organism evidence="4 5">
    <name type="scientific">Triparma strigata</name>
    <dbReference type="NCBI Taxonomy" id="1606541"/>
    <lineage>
        <taxon>Eukaryota</taxon>
        <taxon>Sar</taxon>
        <taxon>Stramenopiles</taxon>
        <taxon>Ochrophyta</taxon>
        <taxon>Bolidophyceae</taxon>
        <taxon>Parmales</taxon>
        <taxon>Triparmaceae</taxon>
        <taxon>Triparma</taxon>
    </lineage>
</organism>
<dbReference type="Gene3D" id="1.20.920.10">
    <property type="entry name" value="Bromodomain-like"/>
    <property type="match status" value="1"/>
</dbReference>
<dbReference type="InterPro" id="IPR001487">
    <property type="entry name" value="Bromodomain"/>
</dbReference>
<gene>
    <name evidence="4" type="ORF">TrST_g13472</name>
</gene>
<accession>A0A9W7C7R6</accession>
<name>A0A9W7C7R6_9STRA</name>
<evidence type="ECO:0000259" key="3">
    <source>
        <dbReference type="Pfam" id="PF00439"/>
    </source>
</evidence>
<dbReference type="SUPFAM" id="SSF47370">
    <property type="entry name" value="Bromodomain"/>
    <property type="match status" value="1"/>
</dbReference>
<feature type="region of interest" description="Disordered" evidence="2">
    <location>
        <begin position="1"/>
        <end position="30"/>
    </location>
</feature>
<feature type="region of interest" description="Disordered" evidence="2">
    <location>
        <begin position="83"/>
        <end position="128"/>
    </location>
</feature>
<keyword evidence="1" id="KW-0103">Bromodomain</keyword>
<evidence type="ECO:0000313" key="5">
    <source>
        <dbReference type="Proteomes" id="UP001165085"/>
    </source>
</evidence>
<protein>
    <recommendedName>
        <fullName evidence="3">Bromo domain-containing protein</fullName>
    </recommendedName>
</protein>
<dbReference type="OrthoDB" id="47787at2759"/>
<comment type="caution">
    <text evidence="4">The sequence shown here is derived from an EMBL/GenBank/DDBJ whole genome shotgun (WGS) entry which is preliminary data.</text>
</comment>
<feature type="compositionally biased region" description="Low complexity" evidence="2">
    <location>
        <begin position="100"/>
        <end position="119"/>
    </location>
</feature>
<evidence type="ECO:0000256" key="2">
    <source>
        <dbReference type="SAM" id="MobiDB-lite"/>
    </source>
</evidence>
<dbReference type="EMBL" id="BRXY01000581">
    <property type="protein sequence ID" value="GMI01537.1"/>
    <property type="molecule type" value="Genomic_DNA"/>
</dbReference>
<dbReference type="Proteomes" id="UP001165085">
    <property type="component" value="Unassembled WGS sequence"/>
</dbReference>
<keyword evidence="5" id="KW-1185">Reference proteome</keyword>
<dbReference type="InterPro" id="IPR036427">
    <property type="entry name" value="Bromodomain-like_sf"/>
</dbReference>
<evidence type="ECO:0000313" key="4">
    <source>
        <dbReference type="EMBL" id="GMI01537.1"/>
    </source>
</evidence>
<proteinExistence type="predicted"/>
<sequence>MEAPIPKKKRPNPESTGDLSAPIPKKSPSGLAAFGFSNKLAETRKQFPDGWLVEAKGKSGYKITSPPPTYTFTTIKDAKAYLTTGVPPVKKPRKKKGDPSPDSTSASTSTSASASSPTSAEDKASDKAELVKKQFPEGWKVTVSGKSQYLITSPTNHTFNSISDAKAFLSTGALPSPSSSSSSSSPKLVISPDLRAGKTLADIYADPLSMTACLTAYQANVKPTITPALLSGMEAMMKILCENHLSESFAEDLLHAEGDVADTYRQNIVFPVNLQEICRNINDKKYKKTTELKIQVYRVFANSLKLQNSLGSPPSFRAISNHLRVYFNTLYMEFVMPSETPAVVKQSRPAAYEKNLATQLHFTRRDISRKIRLTTIAETNMSQIAAQDLAKRIKAMAANGAKVDDLDTPLPPFLSTEKQSLEALATQIENITKLPDQEKPKIKTIVQWIDSVKAQHRSLTDRLSRALGMLSATVYEFVTRGIDNCSCIWAIPMKSIWARQNMKEPYLPATIIGEIRPGAAALDPIKAELCRINEARFPQDIIETLRKREATCKKLAVEKNECFYLVEFLGTHEFGWVRAKDTVTPFSSDENPNWSVGEGGAKERISAGVLLQDENFTLGKQQAEDTLEELKYRMEDPCGDALEDELDAEGKPIAPPAQEPLKYSEWIKYDKDTDDGLVSDQDGELLLATHGDPEMYEKATSSGFVTAVGKPVVRKLPPTVPKRSTSDGSSSFLTASGFSSLSAAPNKQETVKLEKEEKERILQREFENEKRDGVSSVNGMLDVLDKGGIVLAQAQFASASAKRSGLVGLTAILKGSAGIILGGGENLWDMDLKRIPSAKKREEVLELQIKLIKDEIKLLQEVTEARAMVGRGPAVGAGPLTPSGTKRKIED</sequence>
<dbReference type="AlphaFoldDB" id="A0A9W7C7R6"/>
<dbReference type="Pfam" id="PF00439">
    <property type="entry name" value="Bromodomain"/>
    <property type="match status" value="1"/>
</dbReference>